<keyword evidence="3" id="KW-1185">Reference proteome</keyword>
<comment type="caution">
    <text evidence="2">The sequence shown here is derived from an EMBL/GenBank/DDBJ whole genome shotgun (WGS) entry which is preliminary data.</text>
</comment>
<name>A0A9X3NDE0_9ACTN</name>
<keyword evidence="1" id="KW-0732">Signal</keyword>
<dbReference type="AlphaFoldDB" id="A0A9X3NDE0"/>
<protein>
    <submittedName>
        <fullName evidence="2">Uncharacterized protein</fullName>
    </submittedName>
</protein>
<feature type="signal peptide" evidence="1">
    <location>
        <begin position="1"/>
        <end position="23"/>
    </location>
</feature>
<gene>
    <name evidence="2" type="ORF">OJ997_21085</name>
</gene>
<proteinExistence type="predicted"/>
<evidence type="ECO:0000313" key="3">
    <source>
        <dbReference type="Proteomes" id="UP001147653"/>
    </source>
</evidence>
<feature type="chain" id="PRO_5040798884" evidence="1">
    <location>
        <begin position="24"/>
        <end position="478"/>
    </location>
</feature>
<sequence length="478" mass="50679">MKSRLLILAALLVVALPTATAHAVEPNGSFIRTTNNGWTYRVIGGSALRITNCTNLNACEGRVDVPSLAGYRQYPVDGSMVRNVDDTGVYRFVNGTPLWVSKCTYAACTPRFDVTDSSMRDPAHTRTIVPDGTVIRNGEDGGFYRFAGGAPLFVRCDMGAGCAGSPILFDNGTLSKLGTYSPEVPRMRQFPANGAVVYNGDDNAHYRIAGGAPLLIAAPASGAKQIIDSRTLVQQGTATTALPHLKAYPDDNTFLTAGGGFWRVAGGAAVQLTNCAVLGNCAGAVPVDPATISGLAGGRLLAVPRDGTVLRGIPSNVLWEIVSGQRRQTYVNVPGVSVDDGAVGLIPVPAGPQPVVLPPSFKPVISSGYKVYRRYTRFTSLKVRDAPAGAVITVSCSGKKKGCPFKKQKYYRLTGSSLNIQARWFKKAKLKNKATVVVRVSSPGGERKQMEFKIRSRKLPVRTTRCAAAGGKLGKCAA</sequence>
<dbReference type="RefSeq" id="WP_270027202.1">
    <property type="nucleotide sequence ID" value="NZ_JAPDDP010000041.1"/>
</dbReference>
<reference evidence="2" key="1">
    <citation type="submission" date="2022-10" db="EMBL/GenBank/DDBJ databases">
        <title>The WGS of Solirubrobacter phytolaccae KCTC 29190.</title>
        <authorList>
            <person name="Jiang Z."/>
        </authorList>
    </citation>
    <scope>NUCLEOTIDE SEQUENCE</scope>
    <source>
        <strain evidence="2">KCTC 29190</strain>
    </source>
</reference>
<organism evidence="2 3">
    <name type="scientific">Solirubrobacter phytolaccae</name>
    <dbReference type="NCBI Taxonomy" id="1404360"/>
    <lineage>
        <taxon>Bacteria</taxon>
        <taxon>Bacillati</taxon>
        <taxon>Actinomycetota</taxon>
        <taxon>Thermoleophilia</taxon>
        <taxon>Solirubrobacterales</taxon>
        <taxon>Solirubrobacteraceae</taxon>
        <taxon>Solirubrobacter</taxon>
    </lineage>
</organism>
<accession>A0A9X3NDE0</accession>
<dbReference type="Proteomes" id="UP001147653">
    <property type="component" value="Unassembled WGS sequence"/>
</dbReference>
<evidence type="ECO:0000313" key="2">
    <source>
        <dbReference type="EMBL" id="MDA0182820.1"/>
    </source>
</evidence>
<evidence type="ECO:0000256" key="1">
    <source>
        <dbReference type="SAM" id="SignalP"/>
    </source>
</evidence>
<dbReference type="EMBL" id="JAPDDP010000041">
    <property type="protein sequence ID" value="MDA0182820.1"/>
    <property type="molecule type" value="Genomic_DNA"/>
</dbReference>